<evidence type="ECO:0000313" key="2">
    <source>
        <dbReference type="EMBL" id="KAF2148029.1"/>
    </source>
</evidence>
<dbReference type="InterPro" id="IPR001214">
    <property type="entry name" value="SET_dom"/>
</dbReference>
<evidence type="ECO:0000259" key="1">
    <source>
        <dbReference type="Pfam" id="PF00856"/>
    </source>
</evidence>
<reference evidence="2" key="1">
    <citation type="journal article" date="2020" name="Stud. Mycol.">
        <title>101 Dothideomycetes genomes: a test case for predicting lifestyles and emergence of pathogens.</title>
        <authorList>
            <person name="Haridas S."/>
            <person name="Albert R."/>
            <person name="Binder M."/>
            <person name="Bloem J."/>
            <person name="Labutti K."/>
            <person name="Salamov A."/>
            <person name="Andreopoulos B."/>
            <person name="Baker S."/>
            <person name="Barry K."/>
            <person name="Bills G."/>
            <person name="Bluhm B."/>
            <person name="Cannon C."/>
            <person name="Castanera R."/>
            <person name="Culley D."/>
            <person name="Daum C."/>
            <person name="Ezra D."/>
            <person name="Gonzalez J."/>
            <person name="Henrissat B."/>
            <person name="Kuo A."/>
            <person name="Liang C."/>
            <person name="Lipzen A."/>
            <person name="Lutzoni F."/>
            <person name="Magnuson J."/>
            <person name="Mondo S."/>
            <person name="Nolan M."/>
            <person name="Ohm R."/>
            <person name="Pangilinan J."/>
            <person name="Park H.-J."/>
            <person name="Ramirez L."/>
            <person name="Alfaro M."/>
            <person name="Sun H."/>
            <person name="Tritt A."/>
            <person name="Yoshinaga Y."/>
            <person name="Zwiers L.-H."/>
            <person name="Turgeon B."/>
            <person name="Goodwin S."/>
            <person name="Spatafora J."/>
            <person name="Crous P."/>
            <person name="Grigoriev I."/>
        </authorList>
    </citation>
    <scope>NUCLEOTIDE SEQUENCE</scope>
    <source>
        <strain evidence="2">CBS 260.36</strain>
    </source>
</reference>
<dbReference type="InterPro" id="IPR046341">
    <property type="entry name" value="SET_dom_sf"/>
</dbReference>
<accession>A0A9P4IST7</accession>
<dbReference type="SUPFAM" id="SSF82199">
    <property type="entry name" value="SET domain"/>
    <property type="match status" value="1"/>
</dbReference>
<dbReference type="Pfam" id="PF00856">
    <property type="entry name" value="SET"/>
    <property type="match status" value="1"/>
</dbReference>
<proteinExistence type="predicted"/>
<organism evidence="2 3">
    <name type="scientific">Myriangium duriaei CBS 260.36</name>
    <dbReference type="NCBI Taxonomy" id="1168546"/>
    <lineage>
        <taxon>Eukaryota</taxon>
        <taxon>Fungi</taxon>
        <taxon>Dikarya</taxon>
        <taxon>Ascomycota</taxon>
        <taxon>Pezizomycotina</taxon>
        <taxon>Dothideomycetes</taxon>
        <taxon>Dothideomycetidae</taxon>
        <taxon>Myriangiales</taxon>
        <taxon>Myriangiaceae</taxon>
        <taxon>Myriangium</taxon>
    </lineage>
</organism>
<feature type="domain" description="SET" evidence="1">
    <location>
        <begin position="12"/>
        <end position="113"/>
    </location>
</feature>
<dbReference type="Gene3D" id="2.170.270.10">
    <property type="entry name" value="SET domain"/>
    <property type="match status" value="1"/>
</dbReference>
<dbReference type="Proteomes" id="UP000799439">
    <property type="component" value="Unassembled WGS sequence"/>
</dbReference>
<protein>
    <submittedName>
        <fullName evidence="2">SET domain-containing protein</fullName>
    </submittedName>
</protein>
<name>A0A9P4IST7_9PEZI</name>
<dbReference type="EMBL" id="ML996094">
    <property type="protein sequence ID" value="KAF2148029.1"/>
    <property type="molecule type" value="Genomic_DNA"/>
</dbReference>
<gene>
    <name evidence="2" type="ORF">K461DRAFT_283120</name>
</gene>
<evidence type="ECO:0000313" key="3">
    <source>
        <dbReference type="Proteomes" id="UP000799439"/>
    </source>
</evidence>
<sequence length="134" mass="15359">MLRARRFEDDRFGLQASGAHEQGNYVCWLFGKLIPFDAHRRDETSSAGHFIKFQRQDFPDRPEVCWLELGNSFMHINHDCRPNAEIAFVTLSSTYMAVIKAKEDIEAGVEITIGDGRELFRADCPCKSCRTSRT</sequence>
<dbReference type="OrthoDB" id="308383at2759"/>
<comment type="caution">
    <text evidence="2">The sequence shown here is derived from an EMBL/GenBank/DDBJ whole genome shotgun (WGS) entry which is preliminary data.</text>
</comment>
<keyword evidence="3" id="KW-1185">Reference proteome</keyword>
<dbReference type="AlphaFoldDB" id="A0A9P4IST7"/>